<dbReference type="RefSeq" id="WP_201932164.1">
    <property type="nucleotide sequence ID" value="NZ_JAERSG010000001.1"/>
</dbReference>
<protein>
    <submittedName>
        <fullName evidence="1">DUF664 domain-containing protein</fullName>
    </submittedName>
</protein>
<evidence type="ECO:0000313" key="1">
    <source>
        <dbReference type="EMBL" id="MBL0746089.1"/>
    </source>
</evidence>
<dbReference type="InterPro" id="IPR007061">
    <property type="entry name" value="MST-like"/>
</dbReference>
<dbReference type="SUPFAM" id="SSF109854">
    <property type="entry name" value="DinB/YfiT-like putative metalloenzymes"/>
    <property type="match status" value="1"/>
</dbReference>
<dbReference type="InterPro" id="IPR034660">
    <property type="entry name" value="DinB/YfiT-like"/>
</dbReference>
<organism evidence="1 2">
    <name type="scientific">Nocardioides baculatus</name>
    <dbReference type="NCBI Taxonomy" id="2801337"/>
    <lineage>
        <taxon>Bacteria</taxon>
        <taxon>Bacillati</taxon>
        <taxon>Actinomycetota</taxon>
        <taxon>Actinomycetes</taxon>
        <taxon>Propionibacteriales</taxon>
        <taxon>Nocardioidaceae</taxon>
        <taxon>Nocardioides</taxon>
    </lineage>
</organism>
<proteinExistence type="predicted"/>
<gene>
    <name evidence="1" type="ORF">JI751_00580</name>
</gene>
<comment type="caution">
    <text evidence="1">The sequence shown here is derived from an EMBL/GenBank/DDBJ whole genome shotgun (WGS) entry which is preliminary data.</text>
</comment>
<dbReference type="EMBL" id="JAERSG010000001">
    <property type="protein sequence ID" value="MBL0746089.1"/>
    <property type="molecule type" value="Genomic_DNA"/>
</dbReference>
<dbReference type="Pfam" id="PF04978">
    <property type="entry name" value="MST"/>
    <property type="match status" value="1"/>
</dbReference>
<sequence>MTADPADDATRDELIGWLESKRRHVVQQVGAMSPQERRRSQVPSGWTPLGLVHHLTHDVERLWLRSVMAGEAVEISSGYDGWVAPEDLTDEEIIAEYVEECRAATAAIAGMPVDQPPAAISDDMPPYASLRDVLLHVLVETTTHAGHLDICRELADGGQRLVLDVPD</sequence>
<keyword evidence="2" id="KW-1185">Reference proteome</keyword>
<dbReference type="Proteomes" id="UP000636918">
    <property type="component" value="Unassembled WGS sequence"/>
</dbReference>
<name>A0ABS1L368_9ACTN</name>
<accession>A0ABS1L368</accession>
<evidence type="ECO:0000313" key="2">
    <source>
        <dbReference type="Proteomes" id="UP000636918"/>
    </source>
</evidence>
<dbReference type="Gene3D" id="1.20.120.450">
    <property type="entry name" value="dinb family like domain"/>
    <property type="match status" value="1"/>
</dbReference>
<reference evidence="1 2" key="1">
    <citation type="submission" date="2021-01" db="EMBL/GenBank/DDBJ databases">
        <title>Genome seq and assembly of Nocardiodes sp. G10.</title>
        <authorList>
            <person name="Chhetri G."/>
        </authorList>
    </citation>
    <scope>NUCLEOTIDE SEQUENCE [LARGE SCALE GENOMIC DNA]</scope>
    <source>
        <strain evidence="1 2">G10</strain>
    </source>
</reference>